<dbReference type="GeneID" id="19973647"/>
<dbReference type="AlphaFoldDB" id="W2RP77"/>
<dbReference type="Proteomes" id="UP000030752">
    <property type="component" value="Unassembled WGS sequence"/>
</dbReference>
<evidence type="ECO:0000256" key="1">
    <source>
        <dbReference type="ARBA" id="ARBA00001255"/>
    </source>
</evidence>
<evidence type="ECO:0000256" key="3">
    <source>
        <dbReference type="ARBA" id="ARBA00023277"/>
    </source>
</evidence>
<dbReference type="InterPro" id="IPR017853">
    <property type="entry name" value="GH"/>
</dbReference>
<evidence type="ECO:0000256" key="4">
    <source>
        <dbReference type="ARBA" id="ARBA00049426"/>
    </source>
</evidence>
<dbReference type="Gene3D" id="3.20.20.70">
    <property type="entry name" value="Aldolase class I"/>
    <property type="match status" value="1"/>
</dbReference>
<dbReference type="GO" id="GO:0004557">
    <property type="term" value="F:alpha-galactosidase activity"/>
    <property type="evidence" value="ECO:0007669"/>
    <property type="project" value="UniProtKB-EC"/>
</dbReference>
<dbReference type="HOGENOM" id="CLU_006630_0_0_1"/>
<gene>
    <name evidence="6" type="ORF">HMPREF1541_06308</name>
</gene>
<comment type="catalytic activity">
    <reaction evidence="4">
        <text>alpha-D-galactosyl-(1-&gt;3)-1D-myo-inositol + sucrose = raffinose + myo-inositol</text>
        <dbReference type="Rhea" id="RHEA:20161"/>
        <dbReference type="ChEBI" id="CHEBI:16634"/>
        <dbReference type="ChEBI" id="CHEBI:17268"/>
        <dbReference type="ChEBI" id="CHEBI:17505"/>
        <dbReference type="ChEBI" id="CHEBI:17992"/>
        <dbReference type="EC" id="2.4.1.82"/>
    </reaction>
</comment>
<dbReference type="PANTHER" id="PTHR31268:SF32">
    <property type="entry name" value="GALACTINOL--SUCROSE GALACTOSYLTRANSFERASE 2-RELATED"/>
    <property type="match status" value="1"/>
</dbReference>
<dbReference type="STRING" id="1220924.W2RP77"/>
<dbReference type="InParanoid" id="W2RP77"/>
<evidence type="ECO:0000313" key="6">
    <source>
        <dbReference type="EMBL" id="ETN38277.1"/>
    </source>
</evidence>
<dbReference type="PANTHER" id="PTHR31268">
    <property type="match status" value="1"/>
</dbReference>
<dbReference type="InterPro" id="IPR008811">
    <property type="entry name" value="Glycosyl_hydrolases_36"/>
</dbReference>
<keyword evidence="3" id="KW-0119">Carbohydrate metabolism</keyword>
<sequence length="1032" mass="113218">MSAVSESTAAAAAGAGAPAGAAASSSSSWAHDPISIPFSILTPPATTPDKKPSQIKFYRPAQMALFAHIVTYPPLAQASIIPPSRKQFNFTVILESSTSLPERPWEVSIWYDHGAYSGTKEPWQALDLQLVHPGPFSMHADHTGKLHRYAFSGSLSSPFPPSEKVHRGRRVPFTVRYRIDPDSQWQWVYHNFGIADGELILQPPVDPNFLGVTPIDLKPGWSARKLISESPDARLYFIESSDPIAPAPEGQDAKASARVLGRVLQLHRWFALVRIWSPWLGPRHGTNRFHLSEPAIVVSFLRSDGLHVVLLAINGIDDVLTTISSTPEGEIVIQARNDTLQPRKFKVLTACAWKFEVALASVMYEMRKLVRTSAAYQQSLEHFPKELLQQMRAHSISSESEYALVSADDAASAHTGTNGSNSNAPVPQYLQSWYDSLAYCTWNGLGQDLNADKILGAMQSLADAGVKLSTLIIDDNWQSLTGTQGETNQFSRGWTRFQANAEGFPQGLKAFTGTLRERFPWIKDVAVWHALMGYWGLVASDGEIAGTYATRGVKMEESSPAGGSKTAVDAESIHDMYAAFYTFLAESGVTGVKTDVQFYLDTLSGSRERRELTLPYLAAWTQAHLRHLSGKAISCMSMTPQILFHLFLPTDTPRILLRTSDDFFPDVESSHPWHVFCNAHNAVLVQHLNVLPDWDMFQTKPATGSEEWDYAAFHAAARCVSGGPIYITDEPGRHDVALIDMMSARSVRGERVVLRPSTVGKTMGVYDRYEEKGVLKVGCYDGGAEWGVGILGVFNMDEKEISFALPITKFPGCEPEDEGLQNPSRRGSEHERILGSRPPSGPSSVMGDADNKRWVVRSHGSGKVTRPMQPTTPLESGALLHCKLPRCGFDVWSAVPVRTVEMGDGGEVEVAVLGLLGKFTGACALVSSEVGASENGKRVKVEVALKAFGVLGLWICDADSEKTKDQDRWQKGGMMVMIQGQAVPEDCVEVSSEGIREGDAARIVKVDVEKAWDEMELDSGWSNEVRIEVFAS</sequence>
<comment type="catalytic activity">
    <reaction evidence="1">
        <text>Hydrolysis of terminal, non-reducing alpha-D-galactose residues in alpha-D-galactosides, including galactose oligosaccharides, galactomannans and galactolipids.</text>
        <dbReference type="EC" id="3.2.1.22"/>
    </reaction>
</comment>
<dbReference type="InterPro" id="IPR013785">
    <property type="entry name" value="Aldolase_TIM"/>
</dbReference>
<keyword evidence="7" id="KW-1185">Reference proteome</keyword>
<feature type="region of interest" description="Disordered" evidence="5">
    <location>
        <begin position="812"/>
        <end position="849"/>
    </location>
</feature>
<organism evidence="6 7">
    <name type="scientific">Cyphellophora europaea (strain CBS 101466)</name>
    <name type="common">Phialophora europaea</name>
    <dbReference type="NCBI Taxonomy" id="1220924"/>
    <lineage>
        <taxon>Eukaryota</taxon>
        <taxon>Fungi</taxon>
        <taxon>Dikarya</taxon>
        <taxon>Ascomycota</taxon>
        <taxon>Pezizomycotina</taxon>
        <taxon>Eurotiomycetes</taxon>
        <taxon>Chaetothyriomycetidae</taxon>
        <taxon>Chaetothyriales</taxon>
        <taxon>Cyphellophoraceae</taxon>
        <taxon>Cyphellophora</taxon>
    </lineage>
</organism>
<evidence type="ECO:0000256" key="2">
    <source>
        <dbReference type="ARBA" id="ARBA00007240"/>
    </source>
</evidence>
<reference evidence="6 7" key="1">
    <citation type="submission" date="2013-03" db="EMBL/GenBank/DDBJ databases">
        <title>The Genome Sequence of Phialophora europaea CBS 101466.</title>
        <authorList>
            <consortium name="The Broad Institute Genomics Platform"/>
            <person name="Cuomo C."/>
            <person name="de Hoog S."/>
            <person name="Gorbushina A."/>
            <person name="Walker B."/>
            <person name="Young S.K."/>
            <person name="Zeng Q."/>
            <person name="Gargeya S."/>
            <person name="Fitzgerald M."/>
            <person name="Haas B."/>
            <person name="Abouelleil A."/>
            <person name="Allen A.W."/>
            <person name="Alvarado L."/>
            <person name="Arachchi H.M."/>
            <person name="Berlin A.M."/>
            <person name="Chapman S.B."/>
            <person name="Gainer-Dewar J."/>
            <person name="Goldberg J."/>
            <person name="Griggs A."/>
            <person name="Gujja S."/>
            <person name="Hansen M."/>
            <person name="Howarth C."/>
            <person name="Imamovic A."/>
            <person name="Ireland A."/>
            <person name="Larimer J."/>
            <person name="McCowan C."/>
            <person name="Murphy C."/>
            <person name="Pearson M."/>
            <person name="Poon T.W."/>
            <person name="Priest M."/>
            <person name="Roberts A."/>
            <person name="Saif S."/>
            <person name="Shea T."/>
            <person name="Sisk P."/>
            <person name="Sykes S."/>
            <person name="Wortman J."/>
            <person name="Nusbaum C."/>
            <person name="Birren B."/>
        </authorList>
    </citation>
    <scope>NUCLEOTIDE SEQUENCE [LARGE SCALE GENOMIC DNA]</scope>
    <source>
        <strain evidence="6 7">CBS 101466</strain>
    </source>
</reference>
<name>W2RP77_CYPE1</name>
<dbReference type="eggNOG" id="ENOG502QPVE">
    <property type="taxonomic scope" value="Eukaryota"/>
</dbReference>
<proteinExistence type="inferred from homology"/>
<dbReference type="SUPFAM" id="SSF51445">
    <property type="entry name" value="(Trans)glycosidases"/>
    <property type="match status" value="1"/>
</dbReference>
<dbReference type="RefSeq" id="XP_008718866.1">
    <property type="nucleotide sequence ID" value="XM_008720644.1"/>
</dbReference>
<accession>W2RP77</accession>
<dbReference type="VEuPathDB" id="FungiDB:HMPREF1541_06308"/>
<dbReference type="GO" id="GO:0047274">
    <property type="term" value="F:galactinol-sucrose galactosyltransferase activity"/>
    <property type="evidence" value="ECO:0007669"/>
    <property type="project" value="UniProtKB-EC"/>
</dbReference>
<dbReference type="Pfam" id="PF05691">
    <property type="entry name" value="Raffinose_syn"/>
    <property type="match status" value="1"/>
</dbReference>
<evidence type="ECO:0000256" key="5">
    <source>
        <dbReference type="SAM" id="MobiDB-lite"/>
    </source>
</evidence>
<evidence type="ECO:0000313" key="7">
    <source>
        <dbReference type="Proteomes" id="UP000030752"/>
    </source>
</evidence>
<dbReference type="EMBL" id="KB822722">
    <property type="protein sequence ID" value="ETN38277.1"/>
    <property type="molecule type" value="Genomic_DNA"/>
</dbReference>
<comment type="similarity">
    <text evidence="2">Belongs to the glycosyl hydrolases 36 family.</text>
</comment>
<dbReference type="OrthoDB" id="4664297at2759"/>
<protein>
    <submittedName>
        <fullName evidence="6">Uncharacterized protein</fullName>
    </submittedName>
</protein>